<feature type="region of interest" description="Disordered" evidence="1">
    <location>
        <begin position="1"/>
        <end position="22"/>
    </location>
</feature>
<proteinExistence type="predicted"/>
<evidence type="ECO:0000313" key="2">
    <source>
        <dbReference type="EMBL" id="RPB02785.1"/>
    </source>
</evidence>
<gene>
    <name evidence="2" type="ORF">L873DRAFT_1801818</name>
</gene>
<sequence length="66" mass="7633">KSQKSQIKERKRAVRKSKAMVRMKRQKLEVEARGGVIKNSFRAAGRRQSIEIGMLENYTSLEQLQA</sequence>
<protein>
    <submittedName>
        <fullName evidence="2">Uncharacterized protein</fullName>
    </submittedName>
</protein>
<dbReference type="EMBL" id="ML120366">
    <property type="protein sequence ID" value="RPB02785.1"/>
    <property type="molecule type" value="Genomic_DNA"/>
</dbReference>
<reference evidence="2 3" key="1">
    <citation type="journal article" date="2018" name="Nat. Ecol. Evol.">
        <title>Pezizomycetes genomes reveal the molecular basis of ectomycorrhizal truffle lifestyle.</title>
        <authorList>
            <person name="Murat C."/>
            <person name="Payen T."/>
            <person name="Noel B."/>
            <person name="Kuo A."/>
            <person name="Morin E."/>
            <person name="Chen J."/>
            <person name="Kohler A."/>
            <person name="Krizsan K."/>
            <person name="Balestrini R."/>
            <person name="Da Silva C."/>
            <person name="Montanini B."/>
            <person name="Hainaut M."/>
            <person name="Levati E."/>
            <person name="Barry K.W."/>
            <person name="Belfiori B."/>
            <person name="Cichocki N."/>
            <person name="Clum A."/>
            <person name="Dockter R.B."/>
            <person name="Fauchery L."/>
            <person name="Guy J."/>
            <person name="Iotti M."/>
            <person name="Le Tacon F."/>
            <person name="Lindquist E.A."/>
            <person name="Lipzen A."/>
            <person name="Malagnac F."/>
            <person name="Mello A."/>
            <person name="Molinier V."/>
            <person name="Miyauchi S."/>
            <person name="Poulain J."/>
            <person name="Riccioni C."/>
            <person name="Rubini A."/>
            <person name="Sitrit Y."/>
            <person name="Splivallo R."/>
            <person name="Traeger S."/>
            <person name="Wang M."/>
            <person name="Zifcakova L."/>
            <person name="Wipf D."/>
            <person name="Zambonelli A."/>
            <person name="Paolocci F."/>
            <person name="Nowrousian M."/>
            <person name="Ottonello S."/>
            <person name="Baldrian P."/>
            <person name="Spatafora J.W."/>
            <person name="Henrissat B."/>
            <person name="Nagy L.G."/>
            <person name="Aury J.M."/>
            <person name="Wincker P."/>
            <person name="Grigoriev I.V."/>
            <person name="Bonfante P."/>
            <person name="Martin F.M."/>
        </authorList>
    </citation>
    <scope>NUCLEOTIDE SEQUENCE [LARGE SCALE GENOMIC DNA]</scope>
    <source>
        <strain evidence="2 3">120613-1</strain>
    </source>
</reference>
<evidence type="ECO:0000256" key="1">
    <source>
        <dbReference type="SAM" id="MobiDB-lite"/>
    </source>
</evidence>
<accession>A0A3N4K9Z4</accession>
<name>A0A3N4K9Z4_9PEZI</name>
<evidence type="ECO:0000313" key="3">
    <source>
        <dbReference type="Proteomes" id="UP000276215"/>
    </source>
</evidence>
<organism evidence="2 3">
    <name type="scientific">Choiromyces venosus 120613-1</name>
    <dbReference type="NCBI Taxonomy" id="1336337"/>
    <lineage>
        <taxon>Eukaryota</taxon>
        <taxon>Fungi</taxon>
        <taxon>Dikarya</taxon>
        <taxon>Ascomycota</taxon>
        <taxon>Pezizomycotina</taxon>
        <taxon>Pezizomycetes</taxon>
        <taxon>Pezizales</taxon>
        <taxon>Tuberaceae</taxon>
        <taxon>Choiromyces</taxon>
    </lineage>
</organism>
<keyword evidence="3" id="KW-1185">Reference proteome</keyword>
<dbReference type="Proteomes" id="UP000276215">
    <property type="component" value="Unassembled WGS sequence"/>
</dbReference>
<dbReference type="AlphaFoldDB" id="A0A3N4K9Z4"/>
<feature type="non-terminal residue" evidence="2">
    <location>
        <position position="1"/>
    </location>
</feature>